<reference evidence="6" key="1">
    <citation type="submission" date="2014-07" db="EMBL/GenBank/DDBJ databases">
        <authorList>
            <person name="Hornung V.Bastian."/>
        </authorList>
    </citation>
    <scope>NUCLEOTIDE SEQUENCE</scope>
    <source>
        <strain evidence="6">PCE-S</strain>
    </source>
</reference>
<dbReference type="AlphaFoldDB" id="A0A098AZJ5"/>
<dbReference type="SUPFAM" id="SSF52540">
    <property type="entry name" value="P-loop containing nucleoside triphosphate hydrolases"/>
    <property type="match status" value="1"/>
</dbReference>
<dbReference type="PATRIC" id="fig|49338.4.peg.1777"/>
<evidence type="ECO:0000313" key="8">
    <source>
        <dbReference type="Proteomes" id="UP000054623"/>
    </source>
</evidence>
<dbReference type="Pfam" id="PF00005">
    <property type="entry name" value="ABC_tran"/>
    <property type="match status" value="1"/>
</dbReference>
<dbReference type="GO" id="GO:0016887">
    <property type="term" value="F:ATP hydrolysis activity"/>
    <property type="evidence" value="ECO:0007669"/>
    <property type="project" value="InterPro"/>
</dbReference>
<sequence length="247" mass="26969">MNTITILGGRDKAGKAEGLDPLILKKGEIYTIVGNTGSGKSRLIKDVEQLADGDSITGRRVLLDGKPVPRGERQAVSAGLVAHLGQNMRFMLDISVGDFVSLHARCRGKQVGLEAVLNLANCITPEPVVPEQHLNLLSGGQARALMIADLALICDSPVVLIDEIENAGIDKEKALELLRRQDKLVLVVTHDPHTALMAERRIVMGGGAVRAVVERTKEELTLFALLSRDYQRQRERQTLLRKGEHLI</sequence>
<evidence type="ECO:0000256" key="2">
    <source>
        <dbReference type="ARBA" id="ARBA00022448"/>
    </source>
</evidence>
<dbReference type="InterPro" id="IPR003439">
    <property type="entry name" value="ABC_transporter-like_ATP-bd"/>
</dbReference>
<dbReference type="Gene3D" id="3.40.50.300">
    <property type="entry name" value="P-loop containing nucleotide triphosphate hydrolases"/>
    <property type="match status" value="1"/>
</dbReference>
<dbReference type="EMBL" id="LK996017">
    <property type="protein sequence ID" value="CDX01542.1"/>
    <property type="molecule type" value="Genomic_DNA"/>
</dbReference>
<gene>
    <name evidence="7" type="ORF">AT727_24450</name>
    <name evidence="6" type="ORF">DPCES_1655</name>
</gene>
<organism evidence="6">
    <name type="scientific">Desulfitobacterium hafniense</name>
    <name type="common">Desulfitobacterium frappieri</name>
    <dbReference type="NCBI Taxonomy" id="49338"/>
    <lineage>
        <taxon>Bacteria</taxon>
        <taxon>Bacillati</taxon>
        <taxon>Bacillota</taxon>
        <taxon>Clostridia</taxon>
        <taxon>Eubacteriales</taxon>
        <taxon>Desulfitobacteriaceae</taxon>
        <taxon>Desulfitobacterium</taxon>
    </lineage>
</organism>
<dbReference type="InterPro" id="IPR003593">
    <property type="entry name" value="AAA+_ATPase"/>
</dbReference>
<dbReference type="PROSITE" id="PS00211">
    <property type="entry name" value="ABC_TRANSPORTER_1"/>
    <property type="match status" value="1"/>
</dbReference>
<keyword evidence="4 6" id="KW-0067">ATP-binding</keyword>
<evidence type="ECO:0000313" key="7">
    <source>
        <dbReference type="EMBL" id="KTE90317.1"/>
    </source>
</evidence>
<name>A0A098AZJ5_DESHA</name>
<proteinExistence type="inferred from homology"/>
<dbReference type="GO" id="GO:0005524">
    <property type="term" value="F:ATP binding"/>
    <property type="evidence" value="ECO:0007669"/>
    <property type="project" value="UniProtKB-KW"/>
</dbReference>
<evidence type="ECO:0000259" key="5">
    <source>
        <dbReference type="PROSITE" id="PS50893"/>
    </source>
</evidence>
<dbReference type="PANTHER" id="PTHR43117">
    <property type="entry name" value="OSMOPROTECTANT IMPORT ATP-BINDING PROTEIN OSMV"/>
    <property type="match status" value="1"/>
</dbReference>
<protein>
    <submittedName>
        <fullName evidence="7">ABC transporter ATP-binding protein</fullName>
    </submittedName>
    <submittedName>
        <fullName evidence="6">ABC transporter, ATP-binding protein</fullName>
    </submittedName>
</protein>
<dbReference type="PROSITE" id="PS50893">
    <property type="entry name" value="ABC_TRANSPORTER_2"/>
    <property type="match status" value="1"/>
</dbReference>
<dbReference type="SMART" id="SM00382">
    <property type="entry name" value="AAA"/>
    <property type="match status" value="1"/>
</dbReference>
<keyword evidence="2" id="KW-0813">Transport</keyword>
<evidence type="ECO:0000256" key="4">
    <source>
        <dbReference type="ARBA" id="ARBA00022840"/>
    </source>
</evidence>
<dbReference type="PANTHER" id="PTHR43117:SF4">
    <property type="entry name" value="OSMOPROTECTANT IMPORT ATP-BINDING PROTEIN OSMV"/>
    <property type="match status" value="1"/>
</dbReference>
<evidence type="ECO:0000256" key="3">
    <source>
        <dbReference type="ARBA" id="ARBA00022741"/>
    </source>
</evidence>
<reference evidence="7 8" key="2">
    <citation type="submission" date="2015-12" db="EMBL/GenBank/DDBJ databases">
        <title>Draft Genome Sequence of Desulfitobacterium hafniense Strain DH, a Sulfate-reducing Bacterium Isolated from Paddy Soils.</title>
        <authorList>
            <person name="Bao P."/>
            <person name="Zhang X."/>
            <person name="Li G."/>
        </authorList>
    </citation>
    <scope>NUCLEOTIDE SEQUENCE [LARGE SCALE GENOMIC DNA]</scope>
    <source>
        <strain evidence="7 8">DH</strain>
    </source>
</reference>
<keyword evidence="3" id="KW-0547">Nucleotide-binding</keyword>
<evidence type="ECO:0000256" key="1">
    <source>
        <dbReference type="ARBA" id="ARBA00005417"/>
    </source>
</evidence>
<dbReference type="OrthoDB" id="9776556at2"/>
<dbReference type="InterPro" id="IPR027417">
    <property type="entry name" value="P-loop_NTPase"/>
</dbReference>
<evidence type="ECO:0000313" key="6">
    <source>
        <dbReference type="EMBL" id="CDX01542.1"/>
    </source>
</evidence>
<accession>A0A098AZJ5</accession>
<dbReference type="RefSeq" id="WP_018306687.1">
    <property type="nucleotide sequence ID" value="NZ_JAYFNZ010000021.1"/>
</dbReference>
<dbReference type="Proteomes" id="UP000054623">
    <property type="component" value="Unassembled WGS sequence"/>
</dbReference>
<dbReference type="EMBL" id="LOCK01000040">
    <property type="protein sequence ID" value="KTE90317.1"/>
    <property type="molecule type" value="Genomic_DNA"/>
</dbReference>
<feature type="domain" description="ABC transporter" evidence="5">
    <location>
        <begin position="1"/>
        <end position="231"/>
    </location>
</feature>
<comment type="similarity">
    <text evidence="1">Belongs to the ABC transporter superfamily.</text>
</comment>
<dbReference type="InterPro" id="IPR017871">
    <property type="entry name" value="ABC_transporter-like_CS"/>
</dbReference>